<feature type="domain" description="SGNH hydrolase-type esterase" evidence="2">
    <location>
        <begin position="14"/>
        <end position="133"/>
    </location>
</feature>
<feature type="region of interest" description="Disordered" evidence="1">
    <location>
        <begin position="147"/>
        <end position="264"/>
    </location>
</feature>
<comment type="caution">
    <text evidence="3">The sequence shown here is derived from an EMBL/GenBank/DDBJ whole genome shotgun (WGS) entry which is preliminary data.</text>
</comment>
<gene>
    <name evidence="3" type="ORF">PCOR1329_LOCUS73530</name>
</gene>
<dbReference type="Pfam" id="PF13472">
    <property type="entry name" value="Lipase_GDSL_2"/>
    <property type="match status" value="1"/>
</dbReference>
<organism evidence="3 4">
    <name type="scientific">Prorocentrum cordatum</name>
    <dbReference type="NCBI Taxonomy" id="2364126"/>
    <lineage>
        <taxon>Eukaryota</taxon>
        <taxon>Sar</taxon>
        <taxon>Alveolata</taxon>
        <taxon>Dinophyceae</taxon>
        <taxon>Prorocentrales</taxon>
        <taxon>Prorocentraceae</taxon>
        <taxon>Prorocentrum</taxon>
    </lineage>
</organism>
<dbReference type="Proteomes" id="UP001189429">
    <property type="component" value="Unassembled WGS sequence"/>
</dbReference>
<dbReference type="Gene3D" id="3.40.50.1110">
    <property type="entry name" value="SGNH hydrolase"/>
    <property type="match status" value="1"/>
</dbReference>
<sequence>MASPEAECPKTVVCFGDSNTWGAWGHADKQGQRIPYYARWTTILQRRLGNGVSVVPEGLNGRTTVLDDPVSFLNSLPDTGTVNGSRYLPACLHSHKPIDLVVLGLGANDVKTRFSLSPAEIAKGCLMLIRMIKIDLGLRPRRRAAGPGAALAPRHAPGGDARRLRPAPCSEEPRRDRGVQAAGGGGGRGVRQRRGTSPPRRMASTSTSRPPPRSGASWPARRPGRWALGPCRSRARSPGPGRPSGLGERQTGSRREEVEASQMGSVEALFYSPSPRALSSGAHACCTPAAV</sequence>
<evidence type="ECO:0000259" key="2">
    <source>
        <dbReference type="Pfam" id="PF13472"/>
    </source>
</evidence>
<feature type="compositionally biased region" description="Low complexity" evidence="1">
    <location>
        <begin position="229"/>
        <end position="245"/>
    </location>
</feature>
<accession>A0ABN9X9R2</accession>
<reference evidence="3" key="1">
    <citation type="submission" date="2023-10" db="EMBL/GenBank/DDBJ databases">
        <authorList>
            <person name="Chen Y."/>
            <person name="Shah S."/>
            <person name="Dougan E. K."/>
            <person name="Thang M."/>
            <person name="Chan C."/>
        </authorList>
    </citation>
    <scope>NUCLEOTIDE SEQUENCE [LARGE SCALE GENOMIC DNA]</scope>
</reference>
<evidence type="ECO:0000313" key="4">
    <source>
        <dbReference type="Proteomes" id="UP001189429"/>
    </source>
</evidence>
<dbReference type="InterPro" id="IPR036514">
    <property type="entry name" value="SGNH_hydro_sf"/>
</dbReference>
<evidence type="ECO:0000313" key="3">
    <source>
        <dbReference type="EMBL" id="CAK0894492.1"/>
    </source>
</evidence>
<evidence type="ECO:0000256" key="1">
    <source>
        <dbReference type="SAM" id="MobiDB-lite"/>
    </source>
</evidence>
<keyword evidence="4" id="KW-1185">Reference proteome</keyword>
<feature type="compositionally biased region" description="Low complexity" evidence="1">
    <location>
        <begin position="195"/>
        <end position="208"/>
    </location>
</feature>
<protein>
    <recommendedName>
        <fullName evidence="2">SGNH hydrolase-type esterase domain-containing protein</fullName>
    </recommendedName>
</protein>
<proteinExistence type="predicted"/>
<name>A0ABN9X9R2_9DINO</name>
<dbReference type="EMBL" id="CAUYUJ010019906">
    <property type="protein sequence ID" value="CAK0894492.1"/>
    <property type="molecule type" value="Genomic_DNA"/>
</dbReference>
<dbReference type="SUPFAM" id="SSF52266">
    <property type="entry name" value="SGNH hydrolase"/>
    <property type="match status" value="1"/>
</dbReference>
<feature type="compositionally biased region" description="Low complexity" evidence="1">
    <location>
        <begin position="147"/>
        <end position="159"/>
    </location>
</feature>
<dbReference type="InterPro" id="IPR013830">
    <property type="entry name" value="SGNH_hydro"/>
</dbReference>